<gene>
    <name evidence="4" type="ORF">HGA08_13480</name>
</gene>
<feature type="compositionally biased region" description="Gly residues" evidence="1">
    <location>
        <begin position="176"/>
        <end position="191"/>
    </location>
</feature>
<evidence type="ECO:0000313" key="4">
    <source>
        <dbReference type="EMBL" id="NKY51229.1"/>
    </source>
</evidence>
<evidence type="ECO:0000256" key="1">
    <source>
        <dbReference type="SAM" id="MobiDB-lite"/>
    </source>
</evidence>
<dbReference type="RefSeq" id="WP_084474460.1">
    <property type="nucleotide sequence ID" value="NZ_JAAXOP010000006.1"/>
</dbReference>
<dbReference type="AlphaFoldDB" id="A0A846Y3L0"/>
<reference evidence="4 5" key="1">
    <citation type="submission" date="2020-04" db="EMBL/GenBank/DDBJ databases">
        <title>MicrobeNet Type strains.</title>
        <authorList>
            <person name="Nicholson A.C."/>
        </authorList>
    </citation>
    <scope>NUCLEOTIDE SEQUENCE [LARGE SCALE GENOMIC DNA]</scope>
    <source>
        <strain evidence="4 5">JCM 12354</strain>
    </source>
</reference>
<feature type="region of interest" description="Disordered" evidence="1">
    <location>
        <begin position="1"/>
        <end position="20"/>
    </location>
</feature>
<dbReference type="Pfam" id="PF10756">
    <property type="entry name" value="bPH_6"/>
    <property type="match status" value="1"/>
</dbReference>
<organism evidence="4 5">
    <name type="scientific">Nocardia vermiculata</name>
    <dbReference type="NCBI Taxonomy" id="257274"/>
    <lineage>
        <taxon>Bacteria</taxon>
        <taxon>Bacillati</taxon>
        <taxon>Actinomycetota</taxon>
        <taxon>Actinomycetes</taxon>
        <taxon>Mycobacteriales</taxon>
        <taxon>Nocardiaceae</taxon>
        <taxon>Nocardia</taxon>
    </lineage>
</organism>
<evidence type="ECO:0000256" key="2">
    <source>
        <dbReference type="SAM" id="Phobius"/>
    </source>
</evidence>
<keyword evidence="5" id="KW-1185">Reference proteome</keyword>
<evidence type="ECO:0000259" key="3">
    <source>
        <dbReference type="Pfam" id="PF10756"/>
    </source>
</evidence>
<name>A0A846Y3L0_9NOCA</name>
<comment type="caution">
    <text evidence="4">The sequence shown here is derived from an EMBL/GenBank/DDBJ whole genome shotgun (WGS) entry which is preliminary data.</text>
</comment>
<sequence>MASVGHLFKRGSDSPADGDPRWDLEVRPRRAVRFTRIVAAVIAVLFIVAGVLSSHSTTGVNFRGSDQIAIICFGLLLAGAVLLLTRPRVRVGPHGVVVRNILGDNEYRWPDIRGISMPDKKAWARLELAGDEYVPLLAIRVNDREHAAHAMDRFRELGAKYTAALGEDRTAQGDGTTQGGAGEATQGGAGAARGDEQQGS</sequence>
<proteinExistence type="predicted"/>
<feature type="domain" description="Low molecular weight protein antigen 6 PH" evidence="3">
    <location>
        <begin position="86"/>
        <end position="156"/>
    </location>
</feature>
<dbReference type="PROSITE" id="PS50890">
    <property type="entry name" value="PUA"/>
    <property type="match status" value="1"/>
</dbReference>
<keyword evidence="2" id="KW-0472">Membrane</keyword>
<evidence type="ECO:0000313" key="5">
    <source>
        <dbReference type="Proteomes" id="UP000565711"/>
    </source>
</evidence>
<feature type="transmembrane region" description="Helical" evidence="2">
    <location>
        <begin position="67"/>
        <end position="85"/>
    </location>
</feature>
<feature type="region of interest" description="Disordered" evidence="1">
    <location>
        <begin position="165"/>
        <end position="200"/>
    </location>
</feature>
<dbReference type="EMBL" id="JAAXOP010000006">
    <property type="protein sequence ID" value="NKY51229.1"/>
    <property type="molecule type" value="Genomic_DNA"/>
</dbReference>
<dbReference type="InterPro" id="IPR019692">
    <property type="entry name" value="CFP-6_PH"/>
</dbReference>
<accession>A0A846Y3L0</accession>
<keyword evidence="2" id="KW-0812">Transmembrane</keyword>
<feature type="transmembrane region" description="Helical" evidence="2">
    <location>
        <begin position="37"/>
        <end position="55"/>
    </location>
</feature>
<dbReference type="Proteomes" id="UP000565711">
    <property type="component" value="Unassembled WGS sequence"/>
</dbReference>
<keyword evidence="2" id="KW-1133">Transmembrane helix</keyword>
<protein>
    <submittedName>
        <fullName evidence="4">PH domain-containing protein</fullName>
    </submittedName>
</protein>